<sequence>MATLSPRMKGWIERFGCHIGTATKSGFPTTIVVEQATVEGDSVVSFDLTDAQVNHIKDNMQGNPYVALAPHAIASIRAAYQFKGAATLSGNTLKVDVKEIYCTKPGPEAALRLDTLPQEHVIKFEESRWRDVGPPK</sequence>
<dbReference type="SUPFAM" id="SSF50475">
    <property type="entry name" value="FMN-binding split barrel"/>
    <property type="match status" value="1"/>
</dbReference>
<organism evidence="1">
    <name type="scientific">hydrothermal vent metagenome</name>
    <dbReference type="NCBI Taxonomy" id="652676"/>
    <lineage>
        <taxon>unclassified sequences</taxon>
        <taxon>metagenomes</taxon>
        <taxon>ecological metagenomes</taxon>
    </lineage>
</organism>
<name>A0A3B1CMF8_9ZZZZ</name>
<evidence type="ECO:0000313" key="1">
    <source>
        <dbReference type="EMBL" id="VAX23820.1"/>
    </source>
</evidence>
<evidence type="ECO:0008006" key="2">
    <source>
        <dbReference type="Google" id="ProtNLM"/>
    </source>
</evidence>
<accession>A0A3B1CMF8</accession>
<protein>
    <recommendedName>
        <fullName evidence="2">Pyridoxamine 5'-phosphate oxidase putative domain-containing protein</fullName>
    </recommendedName>
</protein>
<dbReference type="AlphaFoldDB" id="A0A3B1CMF8"/>
<gene>
    <name evidence="1" type="ORF">MNBD_NITROSPINAE04-2585</name>
</gene>
<dbReference type="EMBL" id="UOGA01000254">
    <property type="protein sequence ID" value="VAX23820.1"/>
    <property type="molecule type" value="Genomic_DNA"/>
</dbReference>
<proteinExistence type="predicted"/>
<dbReference type="InterPro" id="IPR012349">
    <property type="entry name" value="Split_barrel_FMN-bd"/>
</dbReference>
<dbReference type="Gene3D" id="2.30.110.10">
    <property type="entry name" value="Electron Transport, Fmn-binding Protein, Chain A"/>
    <property type="match status" value="1"/>
</dbReference>
<reference evidence="1" key="1">
    <citation type="submission" date="2018-06" db="EMBL/GenBank/DDBJ databases">
        <authorList>
            <person name="Zhirakovskaya E."/>
        </authorList>
    </citation>
    <scope>NUCLEOTIDE SEQUENCE</scope>
</reference>